<feature type="transmembrane region" description="Helical" evidence="6">
    <location>
        <begin position="12"/>
        <end position="33"/>
    </location>
</feature>
<dbReference type="Gene3D" id="1.20.1250.20">
    <property type="entry name" value="MFS general substrate transporter like domains"/>
    <property type="match status" value="1"/>
</dbReference>
<keyword evidence="4 6" id="KW-1133">Transmembrane helix</keyword>
<dbReference type="SUPFAM" id="SSF103473">
    <property type="entry name" value="MFS general substrate transporter"/>
    <property type="match status" value="1"/>
</dbReference>
<proteinExistence type="predicted"/>
<dbReference type="Proteomes" id="UP000245845">
    <property type="component" value="Unassembled WGS sequence"/>
</dbReference>
<evidence type="ECO:0000256" key="4">
    <source>
        <dbReference type="ARBA" id="ARBA00022989"/>
    </source>
</evidence>
<dbReference type="InterPro" id="IPR011701">
    <property type="entry name" value="MFS"/>
</dbReference>
<feature type="transmembrane region" description="Helical" evidence="6">
    <location>
        <begin position="348"/>
        <end position="367"/>
    </location>
</feature>
<evidence type="ECO:0000256" key="6">
    <source>
        <dbReference type="SAM" id="Phobius"/>
    </source>
</evidence>
<protein>
    <submittedName>
        <fullName evidence="8">Putative MFS family arabinose efflux permease</fullName>
    </submittedName>
</protein>
<evidence type="ECO:0000313" key="8">
    <source>
        <dbReference type="EMBL" id="PWJ29756.1"/>
    </source>
</evidence>
<dbReference type="PROSITE" id="PS50850">
    <property type="entry name" value="MFS"/>
    <property type="match status" value="1"/>
</dbReference>
<evidence type="ECO:0000256" key="2">
    <source>
        <dbReference type="ARBA" id="ARBA00022448"/>
    </source>
</evidence>
<feature type="transmembrane region" description="Helical" evidence="6">
    <location>
        <begin position="373"/>
        <end position="392"/>
    </location>
</feature>
<feature type="transmembrane region" description="Helical" evidence="6">
    <location>
        <begin position="287"/>
        <end position="304"/>
    </location>
</feature>
<feature type="transmembrane region" description="Helical" evidence="6">
    <location>
        <begin position="254"/>
        <end position="275"/>
    </location>
</feature>
<feature type="transmembrane region" description="Helical" evidence="6">
    <location>
        <begin position="39"/>
        <end position="59"/>
    </location>
</feature>
<feature type="domain" description="Major facilitator superfamily (MFS) profile" evidence="7">
    <location>
        <begin position="6"/>
        <end position="399"/>
    </location>
</feature>
<evidence type="ECO:0000256" key="3">
    <source>
        <dbReference type="ARBA" id="ARBA00022692"/>
    </source>
</evidence>
<feature type="transmembrane region" description="Helical" evidence="6">
    <location>
        <begin position="95"/>
        <end position="118"/>
    </location>
</feature>
<keyword evidence="5 6" id="KW-0472">Membrane</keyword>
<reference evidence="8 9" key="1">
    <citation type="submission" date="2018-05" db="EMBL/GenBank/DDBJ databases">
        <title>The Hungate 1000. A catalogue of reference genomes from the rumen microbiome.</title>
        <authorList>
            <person name="Kelly W."/>
        </authorList>
    </citation>
    <scope>NUCLEOTIDE SEQUENCE [LARGE SCALE GENOMIC DNA]</scope>
    <source>
        <strain evidence="8 9">NLAE-zl-C242</strain>
    </source>
</reference>
<dbReference type="EMBL" id="QGDL01000005">
    <property type="protein sequence ID" value="PWJ29756.1"/>
    <property type="molecule type" value="Genomic_DNA"/>
</dbReference>
<evidence type="ECO:0000256" key="5">
    <source>
        <dbReference type="ARBA" id="ARBA00023136"/>
    </source>
</evidence>
<keyword evidence="3 6" id="KW-0812">Transmembrane</keyword>
<dbReference type="AlphaFoldDB" id="A0A2Y9BDE7"/>
<feature type="transmembrane region" description="Helical" evidence="6">
    <location>
        <begin position="310"/>
        <end position="328"/>
    </location>
</feature>
<dbReference type="OrthoDB" id="9816124at2"/>
<name>A0A2Y9BDE7_9FIRM</name>
<dbReference type="InterPro" id="IPR053160">
    <property type="entry name" value="MFS_DHA3_Transporter"/>
</dbReference>
<evidence type="ECO:0000259" key="7">
    <source>
        <dbReference type="PROSITE" id="PS50850"/>
    </source>
</evidence>
<keyword evidence="9" id="KW-1185">Reference proteome</keyword>
<comment type="caution">
    <text evidence="8">The sequence shown here is derived from an EMBL/GenBank/DDBJ whole genome shotgun (WGS) entry which is preliminary data.</text>
</comment>
<organism evidence="8 9">
    <name type="scientific">Faecalicatena orotica</name>
    <dbReference type="NCBI Taxonomy" id="1544"/>
    <lineage>
        <taxon>Bacteria</taxon>
        <taxon>Bacillati</taxon>
        <taxon>Bacillota</taxon>
        <taxon>Clostridia</taxon>
        <taxon>Lachnospirales</taxon>
        <taxon>Lachnospiraceae</taxon>
        <taxon>Faecalicatena</taxon>
    </lineage>
</organism>
<dbReference type="GO" id="GO:0022857">
    <property type="term" value="F:transmembrane transporter activity"/>
    <property type="evidence" value="ECO:0007669"/>
    <property type="project" value="InterPro"/>
</dbReference>
<feature type="transmembrane region" description="Helical" evidence="6">
    <location>
        <begin position="161"/>
        <end position="181"/>
    </location>
</feature>
<evidence type="ECO:0000256" key="1">
    <source>
        <dbReference type="ARBA" id="ARBA00004651"/>
    </source>
</evidence>
<evidence type="ECO:0000313" key="9">
    <source>
        <dbReference type="Proteomes" id="UP000245845"/>
    </source>
</evidence>
<dbReference type="Pfam" id="PF07690">
    <property type="entry name" value="MFS_1"/>
    <property type="match status" value="1"/>
</dbReference>
<dbReference type="RefSeq" id="WP_109730898.1">
    <property type="nucleotide sequence ID" value="NZ_BAAACK010000018.1"/>
</dbReference>
<dbReference type="InterPro" id="IPR020846">
    <property type="entry name" value="MFS_dom"/>
</dbReference>
<gene>
    <name evidence="8" type="ORF">A8806_10556</name>
</gene>
<dbReference type="PANTHER" id="PTHR23530:SF1">
    <property type="entry name" value="PERMEASE, MAJOR FACILITATOR SUPERFAMILY-RELATED"/>
    <property type="match status" value="1"/>
</dbReference>
<dbReference type="GO" id="GO:0005886">
    <property type="term" value="C:plasma membrane"/>
    <property type="evidence" value="ECO:0007669"/>
    <property type="project" value="UniProtKB-SubCell"/>
</dbReference>
<comment type="subcellular location">
    <subcellularLocation>
        <location evidence="1">Cell membrane</location>
        <topology evidence="1">Multi-pass membrane protein</topology>
    </subcellularLocation>
</comment>
<dbReference type="PANTHER" id="PTHR23530">
    <property type="entry name" value="TRANSPORT PROTEIN-RELATED"/>
    <property type="match status" value="1"/>
</dbReference>
<keyword evidence="2" id="KW-0813">Transport</keyword>
<accession>A0A2Y9BDE7</accession>
<feature type="transmembrane region" description="Helical" evidence="6">
    <location>
        <begin position="224"/>
        <end position="242"/>
    </location>
</feature>
<dbReference type="InterPro" id="IPR036259">
    <property type="entry name" value="MFS_trans_sf"/>
</dbReference>
<sequence>MSKKRVCDRYIILETLFYLHSGIIGATYILYFYDLGYSKFVTNIITSVFNVFVFIFEIPSGSLSDNRGNKSALIISGIALSSSMALFLYAGNISILILGQIFWGISYAMQSGALEAWVVNTADLDDNELDAVFSKSAKIRNFVMILGGVIGTFIAKAGLRYIWIIPLITAIIYTLLVLRWVRNKQLNQSKIHTCNFKINVRSELKGSFITIYDTIRKGDSIKTILLLNMGVAFVISPLFTYWSPYILQLGGGELGVLAWMWIFIKISMTAGNALWEHLHKKYNRIQALFVICILFGSIFIIAAINSNLLVGFAVIIGMEILLGVLDPIQKALINKYIDSDNRATMLSVNSMAERVGGWISLVLMGILGDVFSIGITWIIAGVTMLFLCIFISKLKRNPN</sequence>